<name>A0A2H1VZE4_SPOFR</name>
<organism evidence="1">
    <name type="scientific">Spodoptera frugiperda</name>
    <name type="common">Fall armyworm</name>
    <dbReference type="NCBI Taxonomy" id="7108"/>
    <lineage>
        <taxon>Eukaryota</taxon>
        <taxon>Metazoa</taxon>
        <taxon>Ecdysozoa</taxon>
        <taxon>Arthropoda</taxon>
        <taxon>Hexapoda</taxon>
        <taxon>Insecta</taxon>
        <taxon>Pterygota</taxon>
        <taxon>Neoptera</taxon>
        <taxon>Endopterygota</taxon>
        <taxon>Lepidoptera</taxon>
        <taxon>Glossata</taxon>
        <taxon>Ditrysia</taxon>
        <taxon>Noctuoidea</taxon>
        <taxon>Noctuidae</taxon>
        <taxon>Amphipyrinae</taxon>
        <taxon>Spodoptera</taxon>
    </lineage>
</organism>
<protein>
    <submittedName>
        <fullName evidence="1">SFRICE_025323</fullName>
    </submittedName>
</protein>
<evidence type="ECO:0000313" key="1">
    <source>
        <dbReference type="EMBL" id="SOQ45604.1"/>
    </source>
</evidence>
<reference evidence="1" key="1">
    <citation type="submission" date="2016-07" db="EMBL/GenBank/DDBJ databases">
        <authorList>
            <person name="Bretaudeau A."/>
        </authorList>
    </citation>
    <scope>NUCLEOTIDE SEQUENCE</scope>
    <source>
        <strain evidence="1">Rice</strain>
        <tissue evidence="1">Whole body</tissue>
    </source>
</reference>
<dbReference type="EMBL" id="ODYU01005077">
    <property type="protein sequence ID" value="SOQ45604.1"/>
    <property type="molecule type" value="Genomic_DNA"/>
</dbReference>
<proteinExistence type="predicted"/>
<sequence>MLNAHSAEVQHKDTQIRHATKHSTYYVSLLHEASLGIVNSTALAAREKSQFLVCITHTCTQGITTSGKKGRQRCTLWHVMPLCTPTFHNLHCESHVKGDSVLPLRNFRKKPSNTSPDPGIEPETPCPAVAVATTRPTRQGWAYCHILGKILKFALLLRNFKKSKKCQMICNLILLSRLVAGVWSKLTVVRDPETELSSQCVPFSGELPSVV</sequence>
<accession>A0A2H1VZE4</accession>
<gene>
    <name evidence="1" type="ORF">SFRICE_025323</name>
</gene>
<dbReference type="AlphaFoldDB" id="A0A2H1VZE4"/>